<keyword evidence="2" id="KW-1185">Reference proteome</keyword>
<dbReference type="OrthoDB" id="9812140at2"/>
<dbReference type="PANTHER" id="PTHR42935">
    <property type="entry name" value="SLR0930 PROTEIN"/>
    <property type="match status" value="1"/>
</dbReference>
<evidence type="ECO:0000313" key="2">
    <source>
        <dbReference type="Proteomes" id="UP000194141"/>
    </source>
</evidence>
<evidence type="ECO:0000313" key="1">
    <source>
        <dbReference type="EMBL" id="OSS42430.1"/>
    </source>
</evidence>
<dbReference type="Proteomes" id="UP000194141">
    <property type="component" value="Unassembled WGS sequence"/>
</dbReference>
<dbReference type="RefSeq" id="WP_143340274.1">
    <property type="nucleotide sequence ID" value="NZ_MDSU01000018.1"/>
</dbReference>
<comment type="caution">
    <text evidence="1">The sequence shown here is derived from an EMBL/GenBank/DDBJ whole genome shotgun (WGS) entry which is preliminary data.</text>
</comment>
<proteinExistence type="predicted"/>
<reference evidence="1 2" key="1">
    <citation type="journal article" date="2017" name="Front. Microbiol.">
        <title>Genome Sequence of Desulfurella amilsii Strain TR1 and Comparative Genomics of Desulfurellaceae Family.</title>
        <authorList>
            <person name="Florentino A.P."/>
            <person name="Stams A.J."/>
            <person name="Sanchez-Andrea I."/>
        </authorList>
    </citation>
    <scope>NUCLEOTIDE SEQUENCE [LARGE SCALE GENOMIC DNA]</scope>
    <source>
        <strain evidence="1 2">TR1</strain>
    </source>
</reference>
<name>A0A1X4XY14_9BACT</name>
<sequence length="245" mass="28484">MFDDYLVVRWHKGNLKGAGGFSAPKKLLYLDKQIELSSKNTACLCSGFEALNMFFYGENGLGKSSLVKYLIDKFNSKGLRCIEYLEEDVYSIYELFDIIKNSPYKFFIYFDDLAFEENDKEFRKFKSIIEGSLEEKPKNCIFLVTSNKKRIIKQKVLTLDSDIFEKEEENEKTSLFARFGLSIGFHPLEVSNFIEVVKFYLNEFGVKQDFDIKKEAQSFALSYGTYSGRVAKQFASFKFIEQFHA</sequence>
<dbReference type="EMBL" id="MDSU01000018">
    <property type="protein sequence ID" value="OSS42430.1"/>
    <property type="molecule type" value="Genomic_DNA"/>
</dbReference>
<dbReference type="InterPro" id="IPR008533">
    <property type="entry name" value="DUF815"/>
</dbReference>
<protein>
    <submittedName>
        <fullName evidence="1">Uncharacterized protein</fullName>
    </submittedName>
</protein>
<accession>A0A1X4XY14</accession>
<dbReference type="PANTHER" id="PTHR42935:SF1">
    <property type="entry name" value="SLR0930 PROTEIN"/>
    <property type="match status" value="1"/>
</dbReference>
<dbReference type="SUPFAM" id="SSF52540">
    <property type="entry name" value="P-loop containing nucleoside triphosphate hydrolases"/>
    <property type="match status" value="1"/>
</dbReference>
<dbReference type="AlphaFoldDB" id="A0A1X4XY14"/>
<dbReference type="InterPro" id="IPR027417">
    <property type="entry name" value="P-loop_NTPase"/>
</dbReference>
<dbReference type="Gene3D" id="3.40.50.300">
    <property type="entry name" value="P-loop containing nucleotide triphosphate hydrolases"/>
    <property type="match status" value="1"/>
</dbReference>
<organism evidence="1 2">
    <name type="scientific">Desulfurella amilsii</name>
    <dbReference type="NCBI Taxonomy" id="1562698"/>
    <lineage>
        <taxon>Bacteria</taxon>
        <taxon>Pseudomonadati</taxon>
        <taxon>Campylobacterota</taxon>
        <taxon>Desulfurellia</taxon>
        <taxon>Desulfurellales</taxon>
        <taxon>Desulfurellaceae</taxon>
        <taxon>Desulfurella</taxon>
    </lineage>
</organism>
<dbReference type="STRING" id="1562698.DESAMIL20_1983"/>
<gene>
    <name evidence="1" type="ORF">DESAMIL20_1983</name>
</gene>
<dbReference type="Pfam" id="PF05673">
    <property type="entry name" value="DUF815"/>
    <property type="match status" value="1"/>
</dbReference>